<keyword evidence="2" id="KW-1133">Transmembrane helix</keyword>
<dbReference type="RefSeq" id="WP_069830052.1">
    <property type="nucleotide sequence ID" value="NZ_MDJD01000034.1"/>
</dbReference>
<dbReference type="InterPro" id="IPR003362">
    <property type="entry name" value="Bact_transf"/>
</dbReference>
<evidence type="ECO:0000259" key="3">
    <source>
        <dbReference type="Pfam" id="PF02397"/>
    </source>
</evidence>
<dbReference type="PANTHER" id="PTHR30576">
    <property type="entry name" value="COLANIC BIOSYNTHESIS UDP-GLUCOSE LIPID CARRIER TRANSFERASE"/>
    <property type="match status" value="1"/>
</dbReference>
<dbReference type="Pfam" id="PF02397">
    <property type="entry name" value="Bac_transf"/>
    <property type="match status" value="1"/>
</dbReference>
<dbReference type="EMBL" id="MDJD01000034">
    <property type="protein sequence ID" value="OEK08545.1"/>
    <property type="molecule type" value="Genomic_DNA"/>
</dbReference>
<evidence type="ECO:0000256" key="2">
    <source>
        <dbReference type="SAM" id="Phobius"/>
    </source>
</evidence>
<dbReference type="Proteomes" id="UP000095713">
    <property type="component" value="Unassembled WGS sequence"/>
</dbReference>
<dbReference type="AlphaFoldDB" id="A0A1E5TAY1"/>
<evidence type="ECO:0000313" key="4">
    <source>
        <dbReference type="EMBL" id="OEK08545.1"/>
    </source>
</evidence>
<dbReference type="PANTHER" id="PTHR30576:SF8">
    <property type="entry name" value="UNDECAPRENYL-PHOSPHATE GALACTOSE PHOSPHOTRANSFERASE"/>
    <property type="match status" value="1"/>
</dbReference>
<name>A0A1E5TAY1_9FLAO</name>
<organism evidence="4 5">
    <name type="scientific">Flavivirga aquatica</name>
    <dbReference type="NCBI Taxonomy" id="1849968"/>
    <lineage>
        <taxon>Bacteria</taxon>
        <taxon>Pseudomonadati</taxon>
        <taxon>Bacteroidota</taxon>
        <taxon>Flavobacteriia</taxon>
        <taxon>Flavobacteriales</taxon>
        <taxon>Flavobacteriaceae</taxon>
        <taxon>Flavivirga</taxon>
    </lineage>
</organism>
<reference evidence="4 5" key="1">
    <citation type="submission" date="2016-05" db="EMBL/GenBank/DDBJ databases">
        <title>Draft Genome Sequence of Algibacter sp. Strain SK-16 Isolated from the Surface Water of Aburatsubo Inlet.</title>
        <authorList>
            <person name="Wong S.-K."/>
            <person name="Yoshizawa S."/>
            <person name="Nakajima Y."/>
            <person name="Ogura Y."/>
            <person name="Tetsuya H."/>
            <person name="Hamasaki K."/>
        </authorList>
    </citation>
    <scope>NUCLEOTIDE SEQUENCE [LARGE SCALE GENOMIC DNA]</scope>
    <source>
        <strain evidence="4 5">SK-16</strain>
    </source>
</reference>
<gene>
    <name evidence="4" type="ORF">A8C32_03570</name>
</gene>
<sequence length="210" mass="23961">MYKSTLKPLFDYTIALTAIVILSPIIIITTILLYFANNGKPFFFQVRPGKNEALFSIIKFKTMNDKVDAEGKLLPDTFRLTPVGKFVRKTSIDELPQLFNILKGDMSLIGPRPLLPQYLPYYTTNEKKRHTVKPGITGLAQVNGRNHIDWDTKLKFDADYVDNLSFKMDFNILLKTVYKVIASKDVAIDNTNVETLLNVLRQNNVKKTSK</sequence>
<dbReference type="GO" id="GO:0016780">
    <property type="term" value="F:phosphotransferase activity, for other substituted phosphate groups"/>
    <property type="evidence" value="ECO:0007669"/>
    <property type="project" value="TreeGrafter"/>
</dbReference>
<keyword evidence="2" id="KW-0812">Transmembrane</keyword>
<keyword evidence="2" id="KW-0472">Membrane</keyword>
<dbReference type="STRING" id="1849968.A8C32_03570"/>
<evidence type="ECO:0000313" key="5">
    <source>
        <dbReference type="Proteomes" id="UP000095713"/>
    </source>
</evidence>
<proteinExistence type="inferred from homology"/>
<comment type="caution">
    <text evidence="4">The sequence shown here is derived from an EMBL/GenBank/DDBJ whole genome shotgun (WGS) entry which is preliminary data.</text>
</comment>
<protein>
    <recommendedName>
        <fullName evidence="3">Bacterial sugar transferase domain-containing protein</fullName>
    </recommendedName>
</protein>
<dbReference type="OrthoDB" id="9808602at2"/>
<evidence type="ECO:0000256" key="1">
    <source>
        <dbReference type="ARBA" id="ARBA00006464"/>
    </source>
</evidence>
<keyword evidence="5" id="KW-1185">Reference proteome</keyword>
<comment type="similarity">
    <text evidence="1">Belongs to the bacterial sugar transferase family.</text>
</comment>
<feature type="transmembrane region" description="Helical" evidence="2">
    <location>
        <begin position="12"/>
        <end position="35"/>
    </location>
</feature>
<feature type="domain" description="Bacterial sugar transferase" evidence="3">
    <location>
        <begin position="7"/>
        <end position="181"/>
    </location>
</feature>
<accession>A0A1E5TAY1</accession>